<proteinExistence type="predicted"/>
<dbReference type="EMBL" id="CM023475">
    <property type="protein sequence ID" value="KAH7945896.1"/>
    <property type="molecule type" value="Genomic_DNA"/>
</dbReference>
<reference evidence="1" key="1">
    <citation type="submission" date="2020-05" db="EMBL/GenBank/DDBJ databases">
        <title>Large-scale comparative analyses of tick genomes elucidate their genetic diversity and vector capacities.</title>
        <authorList>
            <person name="Jia N."/>
            <person name="Wang J."/>
            <person name="Shi W."/>
            <person name="Du L."/>
            <person name="Sun Y."/>
            <person name="Zhan W."/>
            <person name="Jiang J."/>
            <person name="Wang Q."/>
            <person name="Zhang B."/>
            <person name="Ji P."/>
            <person name="Sakyi L.B."/>
            <person name="Cui X."/>
            <person name="Yuan T."/>
            <person name="Jiang B."/>
            <person name="Yang W."/>
            <person name="Lam T.T.-Y."/>
            <person name="Chang Q."/>
            <person name="Ding S."/>
            <person name="Wang X."/>
            <person name="Zhu J."/>
            <person name="Ruan X."/>
            <person name="Zhao L."/>
            <person name="Wei J."/>
            <person name="Que T."/>
            <person name="Du C."/>
            <person name="Cheng J."/>
            <person name="Dai P."/>
            <person name="Han X."/>
            <person name="Huang E."/>
            <person name="Gao Y."/>
            <person name="Liu J."/>
            <person name="Shao H."/>
            <person name="Ye R."/>
            <person name="Li L."/>
            <person name="Wei W."/>
            <person name="Wang X."/>
            <person name="Wang C."/>
            <person name="Yang T."/>
            <person name="Huo Q."/>
            <person name="Li W."/>
            <person name="Guo W."/>
            <person name="Chen H."/>
            <person name="Zhou L."/>
            <person name="Ni X."/>
            <person name="Tian J."/>
            <person name="Zhou Y."/>
            <person name="Sheng Y."/>
            <person name="Liu T."/>
            <person name="Pan Y."/>
            <person name="Xia L."/>
            <person name="Li J."/>
            <person name="Zhao F."/>
            <person name="Cao W."/>
        </authorList>
    </citation>
    <scope>NUCLEOTIDE SEQUENCE</scope>
    <source>
        <strain evidence="1">Dsil-2018</strain>
    </source>
</reference>
<sequence length="172" mass="19009">MTTETSITLAWRRSEKVGVSSLKRYTIEYYSSDLHSGWVLAAHRVLAEKYTIQALRPDSRCVFIVRAENSHGLGVPSPLSEPIRTLGGPLRVTMMVTSVVNMVSYTAPIPMAPIRALLRGVALTMRTRPASRKDDRQRRAVRACSNSSTTCSRSGRRTASDPLNLSSMSPFP</sequence>
<accession>A0ACB8CLU3</accession>
<name>A0ACB8CLU3_DERSI</name>
<comment type="caution">
    <text evidence="1">The sequence shown here is derived from an EMBL/GenBank/DDBJ whole genome shotgun (WGS) entry which is preliminary data.</text>
</comment>
<dbReference type="Proteomes" id="UP000821865">
    <property type="component" value="Chromosome 6"/>
</dbReference>
<keyword evidence="2" id="KW-1185">Reference proteome</keyword>
<evidence type="ECO:0000313" key="1">
    <source>
        <dbReference type="EMBL" id="KAH7945896.1"/>
    </source>
</evidence>
<protein>
    <submittedName>
        <fullName evidence="1">Uncharacterized protein</fullName>
    </submittedName>
</protein>
<organism evidence="1 2">
    <name type="scientific">Dermacentor silvarum</name>
    <name type="common">Tick</name>
    <dbReference type="NCBI Taxonomy" id="543639"/>
    <lineage>
        <taxon>Eukaryota</taxon>
        <taxon>Metazoa</taxon>
        <taxon>Ecdysozoa</taxon>
        <taxon>Arthropoda</taxon>
        <taxon>Chelicerata</taxon>
        <taxon>Arachnida</taxon>
        <taxon>Acari</taxon>
        <taxon>Parasitiformes</taxon>
        <taxon>Ixodida</taxon>
        <taxon>Ixodoidea</taxon>
        <taxon>Ixodidae</taxon>
        <taxon>Rhipicephalinae</taxon>
        <taxon>Dermacentor</taxon>
    </lineage>
</organism>
<evidence type="ECO:0000313" key="2">
    <source>
        <dbReference type="Proteomes" id="UP000821865"/>
    </source>
</evidence>
<gene>
    <name evidence="1" type="ORF">HPB49_016906</name>
</gene>